<dbReference type="AlphaFoldDB" id="A0A0J7Y1E6"/>
<reference evidence="2 3" key="1">
    <citation type="journal article" date="2015" name="G3 (Bethesda)">
        <title>Insights into Ongoing Evolution of the Hexachlorocyclohexane Catabolic Pathway from Comparative Genomics of Ten Sphingomonadaceae Strains.</title>
        <authorList>
            <person name="Pearce S.L."/>
            <person name="Oakeshott J.G."/>
            <person name="Pandey G."/>
        </authorList>
    </citation>
    <scope>NUCLEOTIDE SEQUENCE [LARGE SCALE GENOMIC DNA]</scope>
    <source>
        <strain evidence="2 3">LL01</strain>
    </source>
</reference>
<comment type="caution">
    <text evidence="2">The sequence shown here is derived from an EMBL/GenBank/DDBJ whole genome shotgun (WGS) entry which is preliminary data.</text>
</comment>
<evidence type="ECO:0000313" key="2">
    <source>
        <dbReference type="EMBL" id="KMS57614.1"/>
    </source>
</evidence>
<feature type="signal peptide" evidence="1">
    <location>
        <begin position="1"/>
        <end position="27"/>
    </location>
</feature>
<keyword evidence="1" id="KW-0732">Signal</keyword>
<dbReference type="PROSITE" id="PS51257">
    <property type="entry name" value="PROKAR_LIPOPROTEIN"/>
    <property type="match status" value="1"/>
</dbReference>
<evidence type="ECO:0008006" key="4">
    <source>
        <dbReference type="Google" id="ProtNLM"/>
    </source>
</evidence>
<dbReference type="Proteomes" id="UP000052232">
    <property type="component" value="Unassembled WGS sequence"/>
</dbReference>
<evidence type="ECO:0000313" key="3">
    <source>
        <dbReference type="Proteomes" id="UP000052232"/>
    </source>
</evidence>
<name>A0A0J7Y1E6_9SPHN</name>
<keyword evidence="3" id="KW-1185">Reference proteome</keyword>
<gene>
    <name evidence="2" type="ORF">V473_05205</name>
</gene>
<accession>A0A0J7Y1E6</accession>
<sequence>MGVLHMKFVASALVGVIACACAPSVLAQVTTAPAAPVATIVAAPGGNVLRAGMQIPLKMSEALTTEGKKLRIGQRVQLEVAETVSLNGQTVIPAGSPVTGEITDVRNKGMWGKSGRINGRILYVRANGNQIRLTGSFDDKGTTGTAGVVAAIAFVPIAGFITTGTSARIPLGAPVTAFLDEDVSVAFAAVAPVAAPAAVPVATPAVAPAATTPAATKTSLVDPSLEIKTN</sequence>
<evidence type="ECO:0000256" key="1">
    <source>
        <dbReference type="SAM" id="SignalP"/>
    </source>
</evidence>
<protein>
    <recommendedName>
        <fullName evidence="4">DUF5666 domain-containing protein</fullName>
    </recommendedName>
</protein>
<proteinExistence type="predicted"/>
<feature type="chain" id="PRO_5005292127" description="DUF5666 domain-containing protein" evidence="1">
    <location>
        <begin position="28"/>
        <end position="230"/>
    </location>
</feature>
<dbReference type="EMBL" id="JACT01000001">
    <property type="protein sequence ID" value="KMS57614.1"/>
    <property type="molecule type" value="Genomic_DNA"/>
</dbReference>
<organism evidence="2 3">
    <name type="scientific">Sphingobium cupriresistens LL01</name>
    <dbReference type="NCBI Taxonomy" id="1420583"/>
    <lineage>
        <taxon>Bacteria</taxon>
        <taxon>Pseudomonadati</taxon>
        <taxon>Pseudomonadota</taxon>
        <taxon>Alphaproteobacteria</taxon>
        <taxon>Sphingomonadales</taxon>
        <taxon>Sphingomonadaceae</taxon>
        <taxon>Sphingobium</taxon>
    </lineage>
</organism>
<dbReference type="PATRIC" id="fig|1420583.3.peg.1046"/>